<organism evidence="3 4">
    <name type="scientific">Rhodovulum sulfidophilum</name>
    <name type="common">Rhodobacter sulfidophilus</name>
    <dbReference type="NCBI Taxonomy" id="35806"/>
    <lineage>
        <taxon>Bacteria</taxon>
        <taxon>Pseudomonadati</taxon>
        <taxon>Pseudomonadota</taxon>
        <taxon>Alphaproteobacteria</taxon>
        <taxon>Rhodobacterales</taxon>
        <taxon>Paracoccaceae</taxon>
        <taxon>Rhodovulum</taxon>
    </lineage>
</organism>
<dbReference type="PANTHER" id="PTHR41287">
    <property type="match status" value="1"/>
</dbReference>
<evidence type="ECO:0000313" key="3">
    <source>
        <dbReference type="EMBL" id="BAQ68791.1"/>
    </source>
</evidence>
<sequence length="582" mass="62246">MTAAMTPAASWAACPDWWEKLQAGATPIPDLALDANLADVAVQLFDKLVVPDVPGQPTMAEAAGEWMRDIVRAAFGSVDPATGARQVGEIFNLVPKKNGKTTNAAAIGLVALQMNTVPNIKGVVVGPTQSVADTCFGQMQAMIAADDWLSDRFKVNEHKKEITDIYPDPATGRPMNAKLKVTSFDPAVTTGGIPAFAILDELHVMAERHFATRVIGQIRGGMITNPGSLLVIITTQSEIPPQGVFKAELEYARKVRDGVITQDVRMLPVLYELPEAIQGAKGEPWKDPALWAPVLPNLGRSITVERLIPEFRKAVETSPEEIARWSSQHLNIQIGLGHHLGGWTGAHHWLAATEPALDLEALIKSSEVATIGIDGGGMDDLLGLAVLGRHAATKRWQLWCAAWAHEVVLSRRKSIAEKLRDLAAEDALTICAEGEATRDIEELVALVVKIHEAGLLPRQGGVGLDPEGVAAIVDALQLAGVPHETLASVTQGYKLNGAIKGTERKLFDGSLIHGGQPLMSWCVGNAKTEPRGNAVIVTKAVSGAGKIDPLMAAFNAVYLMSLNPEPARRDLSGFLDNPVMAI</sequence>
<evidence type="ECO:0000313" key="4">
    <source>
        <dbReference type="Proteomes" id="UP000064912"/>
    </source>
</evidence>
<gene>
    <name evidence="3" type="ORF">NHU_01634</name>
</gene>
<dbReference type="EMBL" id="AP014800">
    <property type="protein sequence ID" value="BAQ68791.1"/>
    <property type="molecule type" value="Genomic_DNA"/>
</dbReference>
<feature type="domain" description="Terminase large subunit-like endonuclease" evidence="2">
    <location>
        <begin position="285"/>
        <end position="558"/>
    </location>
</feature>
<dbReference type="KEGG" id="rsu:NHU_01634"/>
<dbReference type="Pfam" id="PF20441">
    <property type="entry name" value="TerL_nuclease"/>
    <property type="match status" value="1"/>
</dbReference>
<dbReference type="PATRIC" id="fig|35806.4.peg.1689"/>
<feature type="domain" description="Terminase large subunit-like ATPase" evidence="1">
    <location>
        <begin position="69"/>
        <end position="253"/>
    </location>
</feature>
<reference evidence="3 4" key="1">
    <citation type="submission" date="2015-02" db="EMBL/GenBank/DDBJ databases">
        <title>Genome sequene of Rhodovulum sulfidophilum DSM 2351.</title>
        <authorList>
            <person name="Nagao N."/>
        </authorList>
    </citation>
    <scope>NUCLEOTIDE SEQUENCE [LARGE SCALE GENOMIC DNA]</scope>
    <source>
        <strain evidence="3 4">DSM 2351</strain>
    </source>
</reference>
<dbReference type="PANTHER" id="PTHR41287:SF1">
    <property type="entry name" value="PROTEIN YMFN"/>
    <property type="match status" value="1"/>
</dbReference>
<evidence type="ECO:0000259" key="2">
    <source>
        <dbReference type="Pfam" id="PF20441"/>
    </source>
</evidence>
<evidence type="ECO:0000259" key="1">
    <source>
        <dbReference type="Pfam" id="PF03354"/>
    </source>
</evidence>
<dbReference type="InterPro" id="IPR027417">
    <property type="entry name" value="P-loop_NTPase"/>
</dbReference>
<dbReference type="InterPro" id="IPR046461">
    <property type="entry name" value="TerL_ATPase"/>
</dbReference>
<proteinExistence type="predicted"/>
<dbReference type="Proteomes" id="UP000064912">
    <property type="component" value="Chromosome"/>
</dbReference>
<dbReference type="GO" id="GO:0004519">
    <property type="term" value="F:endonuclease activity"/>
    <property type="evidence" value="ECO:0007669"/>
    <property type="project" value="InterPro"/>
</dbReference>
<dbReference type="Pfam" id="PF03354">
    <property type="entry name" value="TerL_ATPase"/>
    <property type="match status" value="1"/>
</dbReference>
<dbReference type="Gene3D" id="3.40.50.300">
    <property type="entry name" value="P-loop containing nucleotide triphosphate hydrolases"/>
    <property type="match status" value="1"/>
</dbReference>
<accession>A0A0D6B1B3</accession>
<protein>
    <submittedName>
        <fullName evidence="3">Terminase</fullName>
    </submittedName>
</protein>
<dbReference type="AlphaFoldDB" id="A0A0D6B1B3"/>
<name>A0A0D6B1B3_RHOSU</name>
<dbReference type="InterPro" id="IPR046462">
    <property type="entry name" value="TerL_nuclease"/>
</dbReference>
<dbReference type="InterPro" id="IPR005021">
    <property type="entry name" value="Terminase_largesu-like"/>
</dbReference>